<feature type="non-terminal residue" evidence="2">
    <location>
        <position position="1"/>
    </location>
</feature>
<gene>
    <name evidence="2" type="ORF">OLEA9_A063007</name>
</gene>
<feature type="region of interest" description="Disordered" evidence="1">
    <location>
        <begin position="105"/>
        <end position="166"/>
    </location>
</feature>
<keyword evidence="3" id="KW-1185">Reference proteome</keyword>
<sequence>RTGNPTRLDSVGPSHLPEGAALSRVYLQILSHRRFAIRLRAEFDWQSRGPSLFANRASNVRWRVARAKVKREQIRAPKESRPEQRVFHCPGGAPYQMRLSADISPGRQSVNLSSRPGLRARTTSGRRRIARLSRDLSPRLGSARLGPASASSSSPSAGHDDARAERRVNYSPAARFLYSKHSLVRAERFGASCTGNQRASPPAARSANEGRLN</sequence>
<feature type="region of interest" description="Disordered" evidence="1">
    <location>
        <begin position="190"/>
        <end position="213"/>
    </location>
</feature>
<name>A0A8S0UEY8_OLEEU</name>
<accession>A0A8S0UEY8</accession>
<dbReference type="EMBL" id="CACTIH010007871">
    <property type="protein sequence ID" value="CAA3018574.1"/>
    <property type="molecule type" value="Genomic_DNA"/>
</dbReference>
<dbReference type="Gramene" id="OE9A063007T1">
    <property type="protein sequence ID" value="OE9A063007C1"/>
    <property type="gene ID" value="OE9A063007"/>
</dbReference>
<evidence type="ECO:0000313" key="3">
    <source>
        <dbReference type="Proteomes" id="UP000594638"/>
    </source>
</evidence>
<proteinExistence type="predicted"/>
<dbReference type="Proteomes" id="UP000594638">
    <property type="component" value="Unassembled WGS sequence"/>
</dbReference>
<dbReference type="AlphaFoldDB" id="A0A8S0UEY8"/>
<evidence type="ECO:0000313" key="2">
    <source>
        <dbReference type="EMBL" id="CAA3018574.1"/>
    </source>
</evidence>
<comment type="caution">
    <text evidence="2">The sequence shown here is derived from an EMBL/GenBank/DDBJ whole genome shotgun (WGS) entry which is preliminary data.</text>
</comment>
<feature type="compositionally biased region" description="Low complexity" evidence="1">
    <location>
        <begin position="140"/>
        <end position="157"/>
    </location>
</feature>
<protein>
    <submittedName>
        <fullName evidence="2">Uncharacterized protein</fullName>
    </submittedName>
</protein>
<reference evidence="2 3" key="1">
    <citation type="submission" date="2019-12" db="EMBL/GenBank/DDBJ databases">
        <authorList>
            <person name="Alioto T."/>
            <person name="Alioto T."/>
            <person name="Gomez Garrido J."/>
        </authorList>
    </citation>
    <scope>NUCLEOTIDE SEQUENCE [LARGE SCALE GENOMIC DNA]</scope>
</reference>
<evidence type="ECO:0000256" key="1">
    <source>
        <dbReference type="SAM" id="MobiDB-lite"/>
    </source>
</evidence>
<organism evidence="2 3">
    <name type="scientific">Olea europaea subsp. europaea</name>
    <dbReference type="NCBI Taxonomy" id="158383"/>
    <lineage>
        <taxon>Eukaryota</taxon>
        <taxon>Viridiplantae</taxon>
        <taxon>Streptophyta</taxon>
        <taxon>Embryophyta</taxon>
        <taxon>Tracheophyta</taxon>
        <taxon>Spermatophyta</taxon>
        <taxon>Magnoliopsida</taxon>
        <taxon>eudicotyledons</taxon>
        <taxon>Gunneridae</taxon>
        <taxon>Pentapetalae</taxon>
        <taxon>asterids</taxon>
        <taxon>lamiids</taxon>
        <taxon>Lamiales</taxon>
        <taxon>Oleaceae</taxon>
        <taxon>Oleeae</taxon>
        <taxon>Olea</taxon>
    </lineage>
</organism>